<evidence type="ECO:0000313" key="3">
    <source>
        <dbReference type="Proteomes" id="UP000013270"/>
    </source>
</evidence>
<evidence type="ECO:0000313" key="2">
    <source>
        <dbReference type="EMBL" id="ENV20070.1"/>
    </source>
</evidence>
<dbReference type="InterPro" id="IPR032710">
    <property type="entry name" value="NTF2-like_dom_sf"/>
</dbReference>
<dbReference type="EMBL" id="APPK01000054">
    <property type="protein sequence ID" value="ENV20070.1"/>
    <property type="molecule type" value="Genomic_DNA"/>
</dbReference>
<name>N8YLG7_ACIBZ</name>
<dbReference type="Pfam" id="PF12680">
    <property type="entry name" value="SnoaL_2"/>
    <property type="match status" value="2"/>
</dbReference>
<protein>
    <recommendedName>
        <fullName evidence="1">SnoaL-like domain-containing protein</fullName>
    </recommendedName>
</protein>
<dbReference type="Proteomes" id="UP000013270">
    <property type="component" value="Unassembled WGS sequence"/>
</dbReference>
<dbReference type="SUPFAM" id="SSF54427">
    <property type="entry name" value="NTF2-like"/>
    <property type="match status" value="2"/>
</dbReference>
<dbReference type="PANTHER" id="PTHR41252:SF1">
    <property type="entry name" value="BLR2505 PROTEIN"/>
    <property type="match status" value="1"/>
</dbReference>
<evidence type="ECO:0000259" key="1">
    <source>
        <dbReference type="Pfam" id="PF12680"/>
    </source>
</evidence>
<dbReference type="HOGENOM" id="CLU_896295_0_0_6"/>
<dbReference type="Gene3D" id="3.10.450.50">
    <property type="match status" value="2"/>
</dbReference>
<proteinExistence type="predicted"/>
<dbReference type="InterPro" id="IPR037401">
    <property type="entry name" value="SnoaL-like"/>
</dbReference>
<comment type="caution">
    <text evidence="2">The sequence shown here is derived from an EMBL/GenBank/DDBJ whole genome shotgun (WGS) entry which is preliminary data.</text>
</comment>
<dbReference type="PANTHER" id="PTHR41252">
    <property type="entry name" value="BLR2505 PROTEIN"/>
    <property type="match status" value="1"/>
</dbReference>
<feature type="domain" description="SnoaL-like" evidence="1">
    <location>
        <begin position="12"/>
        <end position="119"/>
    </location>
</feature>
<organism evidence="2 3">
    <name type="scientific">Acinetobacter bereziniae NIPH 3</name>
    <dbReference type="NCBI Taxonomy" id="1217651"/>
    <lineage>
        <taxon>Bacteria</taxon>
        <taxon>Pseudomonadati</taxon>
        <taxon>Pseudomonadota</taxon>
        <taxon>Gammaproteobacteria</taxon>
        <taxon>Moraxellales</taxon>
        <taxon>Moraxellaceae</taxon>
        <taxon>Acinetobacter</taxon>
    </lineage>
</organism>
<gene>
    <name evidence="2" type="ORF">F963_04119</name>
</gene>
<dbReference type="PATRIC" id="fig|1217651.3.peg.4062"/>
<feature type="domain" description="SnoaL-like" evidence="1">
    <location>
        <begin position="169"/>
        <end position="269"/>
    </location>
</feature>
<sequence>MLNNTDARIETIRNYFRKVDAKDPTLLDLFIEEVEFFFPKFGLAHGKEAMISFAERIGVEAAHLTHDIDGLTFTVDGDRIVVEGREWGVTRDGRKWPDGIISQGRFANVFEFDGKLISRMYIYVDPDVTNGDRQRVALYRGETAIKTPYQVVTHYFEYWADLWVEPNDPQKLAAVLELFAEKVDWDIPGNKEVVPWIGPRNDRESVGAFHQELAAQIAPERFEVQHILADDQDVVAIGELSSRVKATGSLIETPFAFLFTIKEGKIIRYRMLEDSYAVAIAASSQKV</sequence>
<dbReference type="RefSeq" id="WP_004825582.1">
    <property type="nucleotide sequence ID" value="NZ_KB849460.1"/>
</dbReference>
<reference evidence="2 3" key="1">
    <citation type="submission" date="2013-02" db="EMBL/GenBank/DDBJ databases">
        <title>The Genome Sequence of Acinetobacter bereziniae NIPH 3.</title>
        <authorList>
            <consortium name="The Broad Institute Genome Sequencing Platform"/>
            <consortium name="The Broad Institute Genome Sequencing Center for Infectious Disease"/>
            <person name="Cerqueira G."/>
            <person name="Feldgarden M."/>
            <person name="Courvalin P."/>
            <person name="Perichon B."/>
            <person name="Grillot-Courvalin C."/>
            <person name="Clermont D."/>
            <person name="Rocha E."/>
            <person name="Yoon E.-J."/>
            <person name="Nemec A."/>
            <person name="Walker B."/>
            <person name="Young S.K."/>
            <person name="Zeng Q."/>
            <person name="Gargeya S."/>
            <person name="Fitzgerald M."/>
            <person name="Haas B."/>
            <person name="Abouelleil A."/>
            <person name="Alvarado L."/>
            <person name="Arachchi H.M."/>
            <person name="Berlin A.M."/>
            <person name="Chapman S.B."/>
            <person name="Dewar J."/>
            <person name="Goldberg J."/>
            <person name="Griggs A."/>
            <person name="Gujja S."/>
            <person name="Hansen M."/>
            <person name="Howarth C."/>
            <person name="Imamovic A."/>
            <person name="Larimer J."/>
            <person name="McCowan C."/>
            <person name="Murphy C."/>
            <person name="Neiman D."/>
            <person name="Pearson M."/>
            <person name="Priest M."/>
            <person name="Roberts A."/>
            <person name="Saif S."/>
            <person name="Shea T."/>
            <person name="Sisk P."/>
            <person name="Sykes S."/>
            <person name="Wortman J."/>
            <person name="Nusbaum C."/>
            <person name="Birren B."/>
        </authorList>
    </citation>
    <scope>NUCLEOTIDE SEQUENCE [LARGE SCALE GENOMIC DNA]</scope>
    <source>
        <strain evidence="2 3">NIPH 3</strain>
    </source>
</reference>
<accession>N8YLG7</accession>
<dbReference type="AlphaFoldDB" id="N8YLG7"/>